<name>A0A6N7WNA2_STRAY</name>
<evidence type="ECO:0000256" key="1">
    <source>
        <dbReference type="ARBA" id="ARBA00023236"/>
    </source>
</evidence>
<dbReference type="Proteomes" id="UP000471052">
    <property type="component" value="Unassembled WGS sequence"/>
</dbReference>
<organism evidence="3 4">
    <name type="scientific">Streptococcus alactolyticus</name>
    <dbReference type="NCBI Taxonomy" id="29389"/>
    <lineage>
        <taxon>Bacteria</taxon>
        <taxon>Bacillati</taxon>
        <taxon>Bacillota</taxon>
        <taxon>Bacilli</taxon>
        <taxon>Lactobacillales</taxon>
        <taxon>Streptococcaceae</taxon>
        <taxon>Streptococcus</taxon>
    </lineage>
</organism>
<dbReference type="Pfam" id="PF00271">
    <property type="entry name" value="Helicase_C"/>
    <property type="match status" value="1"/>
</dbReference>
<dbReference type="SMART" id="SM00490">
    <property type="entry name" value="HELICc"/>
    <property type="match status" value="1"/>
</dbReference>
<keyword evidence="1" id="KW-0742">SOS response</keyword>
<keyword evidence="3" id="KW-0547">Nucleotide-binding</keyword>
<protein>
    <submittedName>
        <fullName evidence="3">DEAD/DEAH box helicase</fullName>
    </submittedName>
</protein>
<proteinExistence type="predicted"/>
<dbReference type="InterPro" id="IPR027417">
    <property type="entry name" value="P-loop_NTPase"/>
</dbReference>
<keyword evidence="3" id="KW-0067">ATP-binding</keyword>
<reference evidence="3 4" key="1">
    <citation type="submission" date="2019-08" db="EMBL/GenBank/DDBJ databases">
        <title>In-depth cultivation of the pig gut microbiome towards novel bacterial diversity and tailored functional studies.</title>
        <authorList>
            <person name="Wylensek D."/>
            <person name="Hitch T.C.A."/>
            <person name="Clavel T."/>
        </authorList>
    </citation>
    <scope>NUCLEOTIDE SEQUENCE [LARGE SCALE GENOMIC DNA]</scope>
    <source>
        <strain evidence="3 4">BL-178-WT-3A</strain>
    </source>
</reference>
<dbReference type="RefSeq" id="WP_154454499.1">
    <property type="nucleotide sequence ID" value="NZ_VUNP01000007.1"/>
</dbReference>
<dbReference type="GO" id="GO:0003677">
    <property type="term" value="F:DNA binding"/>
    <property type="evidence" value="ECO:0007669"/>
    <property type="project" value="InterPro"/>
</dbReference>
<gene>
    <name evidence="3" type="ORF">FYJ82_02570</name>
</gene>
<sequence length="1082" mass="124358">MADVNVAGQLDEIEKRIMAGLKDFQRATVNRIDELYRAGQMRVLVSDEVGLGKTLIARGTIAKLAKLQKESGDKLVKVVYVCSNASIAEQNLNKLRITSELKTESTSSSRLSMQHLNIFRQENDTELLNRYIQLIPLTPDTSFRMTSGAGIVSERALMYAILRRMPELSMYRKALEVAMADKAVGQWDGWARDWYETQVKECDKTSGGKYLAYMLDKLSVELNMRADEDNTVLDMIISMCKQIRSNRYKQQNNNAVIGKLRVIFAKISLDKLEPDLVIMDEFQRFKYLINSDSDTETGMLANKFFNSSKVRMLLLSATPYKMYSTLEEIDETQVDEHYSEFFDVMNFLNISESEKAEFKTVWSDYSVKLKELSDGDTTVLSAKNAAEDAMYQHICRTERISASENADIIDDKDVAAPLSVMEQDIKSYVQAQKLLEDIGASFNVPVDYVKSTPYLMSFMRDYQLKRYIEKYFADHPDEVGKVNKDTFWLKRRTLDRYDKVPNNNARLDRVMAHTFKDNAELLLWVPPARPYYQPQGVFKNVSDFSKTLVFSSWEMVPRMIAGLLSYEAERKTVGKLAKANEDKEAHYFYTGEKRYPSARLNFSVSNGTPNAMTLFCLMYPSQFLSRCYDPIDCINRGLTLREIEKEIKGKIADKLVKYETTTSGVQDKRWYYIAPLLLDGAGYVTTWLNSDSELTSYDDEDEKTKRQKGFLTHLQALKELYYETDYGRKCNLGKKPDDLLDVLTDMAIASPAIVINRTYQTYCKKGESFPSFLPSQIAKIFINRMNTAESTATVELACGKKSDDAHWQNLLTYCKQGNLQAMFDEYAHLITNGFDADNNLVGNLHHSIATSMDVRTTIYTVDTFNSFKARANGGKEKATALRSHFAVAFTKGDGKEKDADRKKVIRNAFNSPFRPFVLASTSIGQEGLDFHNYCRRIVHWNLPSNPIDLEQREGRINRFECLAIRQNIAKRYGTVSFKKNIWKEMFDEAAKVENGGEGSDLIPFWGLTEKEDMVRIERIVPMYPFSRDELAYERLIKILSLYRLTLGQARQEELLEYIFKNCDDLDEMKNYFINLSPYYKKH</sequence>
<dbReference type="InterPro" id="IPR006935">
    <property type="entry name" value="Helicase/UvrB_N"/>
</dbReference>
<accession>A0A6N7WNA2</accession>
<dbReference type="PROSITE" id="PS51194">
    <property type="entry name" value="HELICASE_CTER"/>
    <property type="match status" value="1"/>
</dbReference>
<comment type="caution">
    <text evidence="3">The sequence shown here is derived from an EMBL/GenBank/DDBJ whole genome shotgun (WGS) entry which is preliminary data.</text>
</comment>
<dbReference type="SUPFAM" id="SSF52540">
    <property type="entry name" value="P-loop containing nucleoside triphosphate hydrolases"/>
    <property type="match status" value="2"/>
</dbReference>
<keyword evidence="3" id="KW-0378">Hydrolase</keyword>
<dbReference type="EMBL" id="VUNP01000007">
    <property type="protein sequence ID" value="MST53325.1"/>
    <property type="molecule type" value="Genomic_DNA"/>
</dbReference>
<evidence type="ECO:0000259" key="2">
    <source>
        <dbReference type="PROSITE" id="PS51194"/>
    </source>
</evidence>
<dbReference type="AlphaFoldDB" id="A0A6N7WNA2"/>
<keyword evidence="1" id="KW-0227">DNA damage</keyword>
<dbReference type="SMART" id="SM00487">
    <property type="entry name" value="DEXDc"/>
    <property type="match status" value="1"/>
</dbReference>
<dbReference type="InterPro" id="IPR001650">
    <property type="entry name" value="Helicase_C-like"/>
</dbReference>
<dbReference type="Pfam" id="PF04851">
    <property type="entry name" value="ResIII"/>
    <property type="match status" value="1"/>
</dbReference>
<dbReference type="OrthoDB" id="9809216at2"/>
<evidence type="ECO:0000313" key="3">
    <source>
        <dbReference type="EMBL" id="MST53325.1"/>
    </source>
</evidence>
<dbReference type="GO" id="GO:0016787">
    <property type="term" value="F:hydrolase activity"/>
    <property type="evidence" value="ECO:0007669"/>
    <property type="project" value="InterPro"/>
</dbReference>
<dbReference type="InterPro" id="IPR014001">
    <property type="entry name" value="Helicase_ATP-bd"/>
</dbReference>
<dbReference type="GO" id="GO:0005524">
    <property type="term" value="F:ATP binding"/>
    <property type="evidence" value="ECO:0007669"/>
    <property type="project" value="InterPro"/>
</dbReference>
<dbReference type="GO" id="GO:0009432">
    <property type="term" value="P:SOS response"/>
    <property type="evidence" value="ECO:0007669"/>
    <property type="project" value="UniProtKB-KW"/>
</dbReference>
<feature type="domain" description="Helicase C-terminal" evidence="2">
    <location>
        <begin position="843"/>
        <end position="1010"/>
    </location>
</feature>
<evidence type="ECO:0000313" key="4">
    <source>
        <dbReference type="Proteomes" id="UP000471052"/>
    </source>
</evidence>
<dbReference type="GO" id="GO:0004386">
    <property type="term" value="F:helicase activity"/>
    <property type="evidence" value="ECO:0007669"/>
    <property type="project" value="UniProtKB-KW"/>
</dbReference>
<dbReference type="Gene3D" id="3.40.50.300">
    <property type="entry name" value="P-loop containing nucleotide triphosphate hydrolases"/>
    <property type="match status" value="2"/>
</dbReference>
<keyword evidence="3" id="KW-0347">Helicase</keyword>